<evidence type="ECO:0000313" key="2">
    <source>
        <dbReference type="EMBL" id="PZQ09946.1"/>
    </source>
</evidence>
<evidence type="ECO:0000313" key="3">
    <source>
        <dbReference type="Proteomes" id="UP000249046"/>
    </source>
</evidence>
<evidence type="ECO:0000259" key="1">
    <source>
        <dbReference type="Pfam" id="PF12697"/>
    </source>
</evidence>
<dbReference type="SUPFAM" id="SSF53474">
    <property type="entry name" value="alpha/beta-Hydrolases"/>
    <property type="match status" value="1"/>
</dbReference>
<gene>
    <name evidence="2" type="ORF">DI564_16560</name>
</gene>
<protein>
    <submittedName>
        <fullName evidence="2">Alpha/beta hydrolase</fullName>
    </submittedName>
</protein>
<dbReference type="InterPro" id="IPR050266">
    <property type="entry name" value="AB_hydrolase_sf"/>
</dbReference>
<dbReference type="InterPro" id="IPR029058">
    <property type="entry name" value="AB_hydrolase_fold"/>
</dbReference>
<dbReference type="PANTHER" id="PTHR43798:SF33">
    <property type="entry name" value="HYDROLASE, PUTATIVE (AFU_ORTHOLOGUE AFUA_2G14860)-RELATED"/>
    <property type="match status" value="1"/>
</dbReference>
<dbReference type="InterPro" id="IPR000073">
    <property type="entry name" value="AB_hydrolase_1"/>
</dbReference>
<accession>A0A2W5JYP1</accession>
<dbReference type="Pfam" id="PF12697">
    <property type="entry name" value="Abhydrolase_6"/>
    <property type="match status" value="1"/>
</dbReference>
<dbReference type="Gene3D" id="3.40.50.1820">
    <property type="entry name" value="alpha/beta hydrolase"/>
    <property type="match status" value="1"/>
</dbReference>
<sequence length="310" mass="32984">MPALVASKNSTIVLKKWIRERSLRARFALGGWLQPHRTLQRAADLFATPLAIARTRALDADPAGAALGEVETADGRIATYVWGDPAREPVAVLAHGWSSYGLFLLPWVAPLRAAGYAVVAFDQAGHGRSDGARSSLPAFAAVLGRVAARYGRPAVVIGHSLGGAATMLALAGGLAAGRAVLIAPPADPFAAGERFARRIGLAGHLAARLFDDWQARTRIRVDSLQAHRAAPALTLPALIVHDLGDREVPWDEGERYARYWPGARLLTTTGLGHHRIVNAPAVIGEALRFLAGETVGERVVSSPDLPYGFF</sequence>
<dbReference type="PANTHER" id="PTHR43798">
    <property type="entry name" value="MONOACYLGLYCEROL LIPASE"/>
    <property type="match status" value="1"/>
</dbReference>
<dbReference type="AlphaFoldDB" id="A0A2W5JYP1"/>
<dbReference type="GO" id="GO:0016020">
    <property type="term" value="C:membrane"/>
    <property type="evidence" value="ECO:0007669"/>
    <property type="project" value="TreeGrafter"/>
</dbReference>
<reference evidence="2 3" key="1">
    <citation type="submission" date="2017-08" db="EMBL/GenBank/DDBJ databases">
        <title>Infants hospitalized years apart are colonized by the same room-sourced microbial strains.</title>
        <authorList>
            <person name="Brooks B."/>
            <person name="Olm M.R."/>
            <person name="Firek B.A."/>
            <person name="Baker R."/>
            <person name="Thomas B.C."/>
            <person name="Morowitz M.J."/>
            <person name="Banfield J.F."/>
        </authorList>
    </citation>
    <scope>NUCLEOTIDE SEQUENCE [LARGE SCALE GENOMIC DNA]</scope>
    <source>
        <strain evidence="2">S2_005_003_R2_42</strain>
    </source>
</reference>
<dbReference type="GO" id="GO:0016787">
    <property type="term" value="F:hydrolase activity"/>
    <property type="evidence" value="ECO:0007669"/>
    <property type="project" value="UniProtKB-KW"/>
</dbReference>
<keyword evidence="2" id="KW-0378">Hydrolase</keyword>
<name>A0A2W5JYP1_9GAMM</name>
<dbReference type="EMBL" id="QFPO01000023">
    <property type="protein sequence ID" value="PZQ09946.1"/>
    <property type="molecule type" value="Genomic_DNA"/>
</dbReference>
<organism evidence="2 3">
    <name type="scientific">Rhodanobacter denitrificans</name>
    <dbReference type="NCBI Taxonomy" id="666685"/>
    <lineage>
        <taxon>Bacteria</taxon>
        <taxon>Pseudomonadati</taxon>
        <taxon>Pseudomonadota</taxon>
        <taxon>Gammaproteobacteria</taxon>
        <taxon>Lysobacterales</taxon>
        <taxon>Rhodanobacteraceae</taxon>
        <taxon>Rhodanobacter</taxon>
    </lineage>
</organism>
<dbReference type="Proteomes" id="UP000249046">
    <property type="component" value="Unassembled WGS sequence"/>
</dbReference>
<feature type="domain" description="AB hydrolase-1" evidence="1">
    <location>
        <begin position="92"/>
        <end position="280"/>
    </location>
</feature>
<proteinExistence type="predicted"/>
<comment type="caution">
    <text evidence="2">The sequence shown here is derived from an EMBL/GenBank/DDBJ whole genome shotgun (WGS) entry which is preliminary data.</text>
</comment>